<keyword evidence="5 10" id="KW-0547">Nucleotide-binding</keyword>
<dbReference type="NCBIfam" id="TIGR01313">
    <property type="entry name" value="therm_gnt_kin"/>
    <property type="match status" value="1"/>
</dbReference>
<evidence type="ECO:0000256" key="7">
    <source>
        <dbReference type="ARBA" id="ARBA00022840"/>
    </source>
</evidence>
<dbReference type="EC" id="2.7.1.12" evidence="3 10"/>
<reference evidence="11 12" key="1">
    <citation type="submission" date="2017-10" db="EMBL/GenBank/DDBJ databases">
        <title>Sedimentibacterium mangrovi gen. nov., sp. nov., a novel member of family Phyllobacteriacea isolated from mangrove sediment.</title>
        <authorList>
            <person name="Liao H."/>
            <person name="Tian Y."/>
        </authorList>
    </citation>
    <scope>NUCLEOTIDE SEQUENCE [LARGE SCALE GENOMIC DNA]</scope>
    <source>
        <strain evidence="11 12">X9-2-2</strain>
    </source>
</reference>
<comment type="similarity">
    <text evidence="2 10">Belongs to the gluconokinase GntK/GntV family.</text>
</comment>
<comment type="caution">
    <text evidence="11">The sequence shown here is derived from an EMBL/GenBank/DDBJ whole genome shotgun (WGS) entry which is preliminary data.</text>
</comment>
<keyword evidence="4 10" id="KW-0808">Transferase</keyword>
<evidence type="ECO:0000256" key="2">
    <source>
        <dbReference type="ARBA" id="ARBA00008420"/>
    </source>
</evidence>
<dbReference type="PANTHER" id="PTHR43442:SF3">
    <property type="entry name" value="GLUCONOKINASE-RELATED"/>
    <property type="match status" value="1"/>
</dbReference>
<dbReference type="SUPFAM" id="SSF52540">
    <property type="entry name" value="P-loop containing nucleoside triphosphate hydrolases"/>
    <property type="match status" value="1"/>
</dbReference>
<dbReference type="CDD" id="cd02021">
    <property type="entry name" value="GntK"/>
    <property type="match status" value="1"/>
</dbReference>
<dbReference type="Proteomes" id="UP000221168">
    <property type="component" value="Unassembled WGS sequence"/>
</dbReference>
<evidence type="ECO:0000256" key="4">
    <source>
        <dbReference type="ARBA" id="ARBA00022679"/>
    </source>
</evidence>
<dbReference type="OrthoDB" id="9795716at2"/>
<dbReference type="FunFam" id="3.40.50.300:FF:000522">
    <property type="entry name" value="Gluconokinase"/>
    <property type="match status" value="1"/>
</dbReference>
<dbReference type="GO" id="GO:0019521">
    <property type="term" value="P:D-gluconate metabolic process"/>
    <property type="evidence" value="ECO:0007669"/>
    <property type="project" value="UniProtKB-KW"/>
</dbReference>
<dbReference type="EMBL" id="PDVP01000001">
    <property type="protein sequence ID" value="PHP68680.1"/>
    <property type="molecule type" value="Genomic_DNA"/>
</dbReference>
<evidence type="ECO:0000256" key="6">
    <source>
        <dbReference type="ARBA" id="ARBA00022777"/>
    </source>
</evidence>
<comment type="pathway">
    <text evidence="1">Carbohydrate acid metabolism.</text>
</comment>
<dbReference type="GO" id="GO:0046316">
    <property type="term" value="F:gluconokinase activity"/>
    <property type="evidence" value="ECO:0007669"/>
    <property type="project" value="UniProtKB-EC"/>
</dbReference>
<evidence type="ECO:0000256" key="8">
    <source>
        <dbReference type="ARBA" id="ARBA00023064"/>
    </source>
</evidence>
<keyword evidence="7 10" id="KW-0067">ATP-binding</keyword>
<evidence type="ECO:0000313" key="11">
    <source>
        <dbReference type="EMBL" id="PHP68680.1"/>
    </source>
</evidence>
<dbReference type="RefSeq" id="WP_099302984.1">
    <property type="nucleotide sequence ID" value="NZ_PDVP01000001.1"/>
</dbReference>
<proteinExistence type="inferred from homology"/>
<sequence>MKKKIVIMGVAGCGKTTVGEKLAEATGFRFIDGDALHPAANIDKMTRGIPLDDADRWPWLDQVGGALAASEGSLIIGCSALKRAYRDRIRSRAGKDTTFVHLSGSRALIGERMRSREGHFMPESLLDSQFAALEVPGADEDAVTVDIGSPLPETVAMLARRFLGNPAVPKRGAG</sequence>
<accession>A0A2G1QT96</accession>
<evidence type="ECO:0000256" key="3">
    <source>
        <dbReference type="ARBA" id="ARBA00012054"/>
    </source>
</evidence>
<evidence type="ECO:0000256" key="5">
    <source>
        <dbReference type="ARBA" id="ARBA00022741"/>
    </source>
</evidence>
<dbReference type="InterPro" id="IPR027417">
    <property type="entry name" value="P-loop_NTPase"/>
</dbReference>
<protein>
    <recommendedName>
        <fullName evidence="3 10">Gluconokinase</fullName>
        <ecNumber evidence="3 10">2.7.1.12</ecNumber>
    </recommendedName>
</protein>
<dbReference type="InterPro" id="IPR006001">
    <property type="entry name" value="Therm_gnt_kin"/>
</dbReference>
<evidence type="ECO:0000256" key="10">
    <source>
        <dbReference type="RuleBase" id="RU363066"/>
    </source>
</evidence>
<dbReference type="Gene3D" id="3.40.50.300">
    <property type="entry name" value="P-loop containing nucleotide triphosphate hydrolases"/>
    <property type="match status" value="1"/>
</dbReference>
<keyword evidence="6 10" id="KW-0418">Kinase</keyword>
<name>A0A2G1QT96_9HYPH</name>
<dbReference type="GO" id="GO:0005524">
    <property type="term" value="F:ATP binding"/>
    <property type="evidence" value="ECO:0007669"/>
    <property type="project" value="UniProtKB-KW"/>
</dbReference>
<keyword evidence="12" id="KW-1185">Reference proteome</keyword>
<organism evidence="11 12">
    <name type="scientific">Zhengella mangrovi</name>
    <dbReference type="NCBI Taxonomy" id="1982044"/>
    <lineage>
        <taxon>Bacteria</taxon>
        <taxon>Pseudomonadati</taxon>
        <taxon>Pseudomonadota</taxon>
        <taxon>Alphaproteobacteria</taxon>
        <taxon>Hyphomicrobiales</taxon>
        <taxon>Notoacmeibacteraceae</taxon>
        <taxon>Zhengella</taxon>
    </lineage>
</organism>
<comment type="catalytic activity">
    <reaction evidence="9 10">
        <text>D-gluconate + ATP = 6-phospho-D-gluconate + ADP + H(+)</text>
        <dbReference type="Rhea" id="RHEA:19433"/>
        <dbReference type="ChEBI" id="CHEBI:15378"/>
        <dbReference type="ChEBI" id="CHEBI:18391"/>
        <dbReference type="ChEBI" id="CHEBI:30616"/>
        <dbReference type="ChEBI" id="CHEBI:58759"/>
        <dbReference type="ChEBI" id="CHEBI:456216"/>
        <dbReference type="EC" id="2.7.1.12"/>
    </reaction>
</comment>
<evidence type="ECO:0000256" key="1">
    <source>
        <dbReference type="ARBA" id="ARBA00004761"/>
    </source>
</evidence>
<evidence type="ECO:0000256" key="9">
    <source>
        <dbReference type="ARBA" id="ARBA00048090"/>
    </source>
</evidence>
<evidence type="ECO:0000313" key="12">
    <source>
        <dbReference type="Proteomes" id="UP000221168"/>
    </source>
</evidence>
<keyword evidence="8" id="KW-0311">Gluconate utilization</keyword>
<dbReference type="AlphaFoldDB" id="A0A2G1QT96"/>
<gene>
    <name evidence="11" type="ORF">CSC94_01390</name>
</gene>
<dbReference type="PANTHER" id="PTHR43442">
    <property type="entry name" value="GLUCONOKINASE-RELATED"/>
    <property type="match status" value="1"/>
</dbReference>
<dbReference type="GO" id="GO:0005737">
    <property type="term" value="C:cytoplasm"/>
    <property type="evidence" value="ECO:0007669"/>
    <property type="project" value="TreeGrafter"/>
</dbReference>
<dbReference type="Pfam" id="PF13671">
    <property type="entry name" value="AAA_33"/>
    <property type="match status" value="1"/>
</dbReference>